<gene>
    <name evidence="14" type="primary">LOC113209757</name>
</gene>
<comment type="caution">
    <text evidence="10">Lacks conserved residue(s) required for the propagation of feature annotation.</text>
</comment>
<sequence length="801" mass="88457">MTGSGMSPGYLAKALALLLLLGGSFTRALTPRLHELLTPEELVRLFGQSLAQDLPDYQVVLLPAAHPAPVELEDVEAVEAEGGVEAEGAAFPYEFHAFGSPVGLTLRRNRHLIAPSFRVVRRGGDLDSEEDGALQDAPRCHFLHRDDQDMVAALSLCHPRTVHGLILRGNESLEIWPLPDRLHDHFGGDLDSNGLVEDAGRVPHLIKRVPLERHRYLFTDGDSVVHQDVEAVVSSRNRYQQQARGGAQARLVLETALFLDEAAYRLFAPFVSNDEAQLRDMILAYLNGVQALYHHPSLGRAVDIALVRLELFRSQPQDLPHHEGDRGPLLDSFCEYNERHNPPGDEDPHHWDMGLYVSGLDFFAYENGRKSGVTMGLATVGGVCLDRYACVIAELGTVNVFGKPYPSAGFTSVYILAHEIGHNLGMHHDSTSNSCPKDGFIMSPSRGTQGEAVWSSCSMEVLQQASAECLMDRPRAPPKNMDHMGMFKDEPGQAWSAKKQCEMLLRDHDAELRYPTRLADICDNLQCRTPHRSGFYFAGPALTGTSCGAGKWCQGGQCVPMKRKKPTKVVKGGWSPWRSEPCQSGCIAKARGFQKRRRSCTNPRPVNTDEGCEGSSVDVVLCKDDRVCPKARRPTVVEYASAQCRHFAQLLPDLDPGGAGLQAPHEQGRLWMSCAIFCRRRDTGSYYTPRLDLNDMGVNAYFPDGTWCHSDSSGAYYCQQRHCLPEGFQLSKLSHWQWQTDDVPVPQNALPHGLPPPALLLSYLGLGADGRPLLEQLPPGAATPPPDDAWSDRDYVELPAM</sequence>
<keyword evidence="6 10" id="KW-0862">Zinc</keyword>
<evidence type="ECO:0000256" key="9">
    <source>
        <dbReference type="ARBA" id="ARBA00023180"/>
    </source>
</evidence>
<organism evidence="13 14">
    <name type="scientific">Frankliniella occidentalis</name>
    <name type="common">Western flower thrips</name>
    <name type="synonym">Euthrips occidentalis</name>
    <dbReference type="NCBI Taxonomy" id="133901"/>
    <lineage>
        <taxon>Eukaryota</taxon>
        <taxon>Metazoa</taxon>
        <taxon>Ecdysozoa</taxon>
        <taxon>Arthropoda</taxon>
        <taxon>Hexapoda</taxon>
        <taxon>Insecta</taxon>
        <taxon>Pterygota</taxon>
        <taxon>Neoptera</taxon>
        <taxon>Paraneoptera</taxon>
        <taxon>Thysanoptera</taxon>
        <taxon>Terebrantia</taxon>
        <taxon>Thripoidea</taxon>
        <taxon>Thripidae</taxon>
        <taxon>Frankliniella</taxon>
    </lineage>
</organism>
<keyword evidence="9" id="KW-0325">Glycoprotein</keyword>
<dbReference type="GO" id="GO:0046872">
    <property type="term" value="F:metal ion binding"/>
    <property type="evidence" value="ECO:0007669"/>
    <property type="project" value="UniProtKB-KW"/>
</dbReference>
<dbReference type="GO" id="GO:0004222">
    <property type="term" value="F:metalloendopeptidase activity"/>
    <property type="evidence" value="ECO:0007669"/>
    <property type="project" value="InterPro"/>
</dbReference>
<keyword evidence="8" id="KW-1015">Disulfide bond</keyword>
<evidence type="ECO:0000256" key="1">
    <source>
        <dbReference type="ARBA" id="ARBA00004613"/>
    </source>
</evidence>
<keyword evidence="2" id="KW-0964">Secreted</keyword>
<dbReference type="PROSITE" id="PS50215">
    <property type="entry name" value="ADAM_MEPRO"/>
    <property type="match status" value="1"/>
</dbReference>
<dbReference type="SUPFAM" id="SSF55486">
    <property type="entry name" value="Metalloproteases ('zincins'), catalytic domain"/>
    <property type="match status" value="1"/>
</dbReference>
<dbReference type="KEGG" id="foc:113209757"/>
<evidence type="ECO:0000256" key="8">
    <source>
        <dbReference type="ARBA" id="ARBA00023157"/>
    </source>
</evidence>
<dbReference type="GO" id="GO:0031012">
    <property type="term" value="C:extracellular matrix"/>
    <property type="evidence" value="ECO:0007669"/>
    <property type="project" value="TreeGrafter"/>
</dbReference>
<feature type="binding site" evidence="10">
    <location>
        <position position="422"/>
    </location>
    <ligand>
        <name>Zn(2+)</name>
        <dbReference type="ChEBI" id="CHEBI:29105"/>
        <note>catalytic</note>
    </ligand>
</feature>
<dbReference type="Gene3D" id="2.20.100.10">
    <property type="entry name" value="Thrombospondin type-1 (TSP1) repeat"/>
    <property type="match status" value="1"/>
</dbReference>
<dbReference type="InterPro" id="IPR036383">
    <property type="entry name" value="TSP1_rpt_sf"/>
</dbReference>
<evidence type="ECO:0000256" key="6">
    <source>
        <dbReference type="ARBA" id="ARBA00022833"/>
    </source>
</evidence>
<keyword evidence="5" id="KW-0378">Hydrolase</keyword>
<evidence type="ECO:0000256" key="7">
    <source>
        <dbReference type="ARBA" id="ARBA00023049"/>
    </source>
</evidence>
<dbReference type="GO" id="GO:0030198">
    <property type="term" value="P:extracellular matrix organization"/>
    <property type="evidence" value="ECO:0007669"/>
    <property type="project" value="TreeGrafter"/>
</dbReference>
<dbReference type="GO" id="GO:0005576">
    <property type="term" value="C:extracellular region"/>
    <property type="evidence" value="ECO:0007669"/>
    <property type="project" value="UniProtKB-SubCell"/>
</dbReference>
<evidence type="ECO:0000259" key="12">
    <source>
        <dbReference type="PROSITE" id="PS50215"/>
    </source>
</evidence>
<keyword evidence="7" id="KW-0482">Metalloprotease</keyword>
<reference evidence="14" key="1">
    <citation type="submission" date="2025-08" db="UniProtKB">
        <authorList>
            <consortium name="RefSeq"/>
        </authorList>
    </citation>
    <scope>IDENTIFICATION</scope>
    <source>
        <tissue evidence="14">Whole organism</tissue>
    </source>
</reference>
<keyword evidence="3" id="KW-0645">Protease</keyword>
<evidence type="ECO:0000256" key="3">
    <source>
        <dbReference type="ARBA" id="ARBA00022670"/>
    </source>
</evidence>
<accession>A0A6J1SQX5</accession>
<keyword evidence="4 10" id="KW-0479">Metal-binding</keyword>
<evidence type="ECO:0000256" key="11">
    <source>
        <dbReference type="SAM" id="SignalP"/>
    </source>
</evidence>
<dbReference type="Pfam" id="PF01421">
    <property type="entry name" value="Reprolysin"/>
    <property type="match status" value="1"/>
</dbReference>
<keyword evidence="11" id="KW-0732">Signal</keyword>
<dbReference type="PANTHER" id="PTHR13723">
    <property type="entry name" value="ADAMTS A DISINTEGRIN AND METALLOPROTEASE WITH THROMBOSPONDIN MOTIFS PROTEASE"/>
    <property type="match status" value="1"/>
</dbReference>
<feature type="chain" id="PRO_5038787672" evidence="11">
    <location>
        <begin position="29"/>
        <end position="801"/>
    </location>
</feature>
<dbReference type="AlphaFoldDB" id="A0A6J1SQX5"/>
<dbReference type="InterPro" id="IPR024079">
    <property type="entry name" value="MetalloPept_cat_dom_sf"/>
</dbReference>
<dbReference type="OrthoDB" id="9942326at2759"/>
<dbReference type="PROSITE" id="PS50092">
    <property type="entry name" value="TSP1"/>
    <property type="match status" value="1"/>
</dbReference>
<dbReference type="InterPro" id="IPR041645">
    <property type="entry name" value="ADAMTS_CR_2"/>
</dbReference>
<evidence type="ECO:0000256" key="10">
    <source>
        <dbReference type="PROSITE-ProRule" id="PRU00276"/>
    </source>
</evidence>
<proteinExistence type="predicted"/>
<name>A0A6J1SQX5_FRAOC</name>
<evidence type="ECO:0000256" key="2">
    <source>
        <dbReference type="ARBA" id="ARBA00022525"/>
    </source>
</evidence>
<comment type="subcellular location">
    <subcellularLocation>
        <location evidence="1">Secreted</location>
    </subcellularLocation>
</comment>
<feature type="binding site" evidence="10">
    <location>
        <position position="428"/>
    </location>
    <ligand>
        <name>Zn(2+)</name>
        <dbReference type="ChEBI" id="CHEBI:29105"/>
        <note>catalytic</note>
    </ligand>
</feature>
<feature type="signal peptide" evidence="11">
    <location>
        <begin position="1"/>
        <end position="28"/>
    </location>
</feature>
<evidence type="ECO:0000313" key="14">
    <source>
        <dbReference type="RefSeq" id="XP_026283218.2"/>
    </source>
</evidence>
<dbReference type="GO" id="GO:0006508">
    <property type="term" value="P:proteolysis"/>
    <property type="evidence" value="ECO:0007669"/>
    <property type="project" value="UniProtKB-KW"/>
</dbReference>
<dbReference type="InterPro" id="IPR000884">
    <property type="entry name" value="TSP1_rpt"/>
</dbReference>
<evidence type="ECO:0000313" key="13">
    <source>
        <dbReference type="Proteomes" id="UP000504606"/>
    </source>
</evidence>
<dbReference type="GeneID" id="113209757"/>
<dbReference type="Gene3D" id="3.40.1620.60">
    <property type="match status" value="1"/>
</dbReference>
<dbReference type="RefSeq" id="XP_026283218.2">
    <property type="nucleotide sequence ID" value="XM_026427433.2"/>
</dbReference>
<dbReference type="Proteomes" id="UP000504606">
    <property type="component" value="Unplaced"/>
</dbReference>
<dbReference type="InterPro" id="IPR050439">
    <property type="entry name" value="ADAMTS_ADAMTS-like"/>
</dbReference>
<protein>
    <submittedName>
        <fullName evidence="14">A disintegrin and metalloproteinase with thrombospondin motifs adt-1-like</fullName>
    </submittedName>
</protein>
<dbReference type="Pfam" id="PF17771">
    <property type="entry name" value="ADAMTS_CR_2"/>
    <property type="match status" value="1"/>
</dbReference>
<feature type="active site" evidence="10">
    <location>
        <position position="419"/>
    </location>
</feature>
<dbReference type="PANTHER" id="PTHR13723:SF294">
    <property type="entry name" value="A DISINTEGRIN AND METALLOPROTEINASE WITH THROMBOSPONDIN MOTIFS 7-LIKE PROTEIN"/>
    <property type="match status" value="1"/>
</dbReference>
<feature type="domain" description="Peptidase M12B" evidence="12">
    <location>
        <begin position="251"/>
        <end position="474"/>
    </location>
</feature>
<keyword evidence="13" id="KW-1185">Reference proteome</keyword>
<feature type="binding site" evidence="10">
    <location>
        <position position="418"/>
    </location>
    <ligand>
        <name>Zn(2+)</name>
        <dbReference type="ChEBI" id="CHEBI:29105"/>
        <note>catalytic</note>
    </ligand>
</feature>
<dbReference type="InterPro" id="IPR001590">
    <property type="entry name" value="Peptidase_M12B"/>
</dbReference>
<evidence type="ECO:0000256" key="5">
    <source>
        <dbReference type="ARBA" id="ARBA00022801"/>
    </source>
</evidence>
<dbReference type="Gene3D" id="3.40.390.10">
    <property type="entry name" value="Collagenase (Catalytic Domain)"/>
    <property type="match status" value="1"/>
</dbReference>
<evidence type="ECO:0000256" key="4">
    <source>
        <dbReference type="ARBA" id="ARBA00022723"/>
    </source>
</evidence>